<dbReference type="HOGENOM" id="CLU_077928_0_0_9"/>
<dbReference type="Proteomes" id="UP000029507">
    <property type="component" value="Chromosome"/>
</dbReference>
<organism evidence="4 5">
    <name type="scientific">Paenibacillus stellifer</name>
    <dbReference type="NCBI Taxonomy" id="169760"/>
    <lineage>
        <taxon>Bacteria</taxon>
        <taxon>Bacillati</taxon>
        <taxon>Bacillota</taxon>
        <taxon>Bacilli</taxon>
        <taxon>Bacillales</taxon>
        <taxon>Paenibacillaceae</taxon>
        <taxon>Paenibacillus</taxon>
    </lineage>
</organism>
<sequence>MSNAVRFTVFKGAIPSQFAEWIPAELRSLSGEQLPSTVLALGAYHLGVPAGLAAAVLSGYGTPTARLLGVAVAPSLRRQGVGSKLIAELERRLRTIGITFLSAEYLEDLSLRSEQADFLLVCGFAEPQAGIHAATGPLSLAKKLPWVGSLVLPRSFSIQPFHTLTPEERELLRSGEDNWYPSILNPLAGESGIDAQRSLVVRRKDQLAGWLTVEAFSQDTLLFKTMFVREEHQRLGRGVALLAEMLRRAAGDSSYREGIFFVEADNAPMLTFLERHVYPLGLRREILWKTVKSI</sequence>
<evidence type="ECO:0000313" key="5">
    <source>
        <dbReference type="Proteomes" id="UP000029507"/>
    </source>
</evidence>
<reference evidence="4 5" key="1">
    <citation type="submission" date="2014-08" db="EMBL/GenBank/DDBJ databases">
        <title>Comparative genomics of the Paenibacillus odorifer group.</title>
        <authorList>
            <person name="den Bakker H.C."/>
            <person name="Tsai Y.-C."/>
            <person name="Martin N."/>
            <person name="Korlach J."/>
            <person name="Wiedmann M."/>
        </authorList>
    </citation>
    <scope>NUCLEOTIDE SEQUENCE [LARGE SCALE GENOMIC DNA]</scope>
    <source>
        <strain evidence="4 5">DSM 14472</strain>
    </source>
</reference>
<dbReference type="KEGG" id="pste:PSTEL_14060"/>
<evidence type="ECO:0000259" key="3">
    <source>
        <dbReference type="PROSITE" id="PS51186"/>
    </source>
</evidence>
<dbReference type="InterPro" id="IPR050832">
    <property type="entry name" value="Bact_Acetyltransf"/>
</dbReference>
<feature type="domain" description="N-acetyltransferase" evidence="3">
    <location>
        <begin position="159"/>
        <end position="294"/>
    </location>
</feature>
<keyword evidence="5" id="KW-1185">Reference proteome</keyword>
<evidence type="ECO:0000313" key="4">
    <source>
        <dbReference type="EMBL" id="AIQ64049.1"/>
    </source>
</evidence>
<accession>A0A089N5M0</accession>
<dbReference type="Gene3D" id="3.40.630.30">
    <property type="match status" value="2"/>
</dbReference>
<protein>
    <recommendedName>
        <fullName evidence="3">N-acetyltransferase domain-containing protein</fullName>
    </recommendedName>
</protein>
<evidence type="ECO:0000256" key="2">
    <source>
        <dbReference type="ARBA" id="ARBA00023315"/>
    </source>
</evidence>
<dbReference type="PANTHER" id="PTHR43877">
    <property type="entry name" value="AMINOALKYLPHOSPHONATE N-ACETYLTRANSFERASE-RELATED-RELATED"/>
    <property type="match status" value="1"/>
</dbReference>
<feature type="domain" description="N-acetyltransferase" evidence="3">
    <location>
        <begin position="1"/>
        <end position="145"/>
    </location>
</feature>
<dbReference type="InterPro" id="IPR016181">
    <property type="entry name" value="Acyl_CoA_acyltransferase"/>
</dbReference>
<dbReference type="STRING" id="169760.PSTEL_14060"/>
<dbReference type="CDD" id="cd04301">
    <property type="entry name" value="NAT_SF"/>
    <property type="match status" value="2"/>
</dbReference>
<dbReference type="InterPro" id="IPR000182">
    <property type="entry name" value="GNAT_dom"/>
</dbReference>
<dbReference type="AlphaFoldDB" id="A0A089N5M0"/>
<keyword evidence="1" id="KW-0808">Transferase</keyword>
<evidence type="ECO:0000256" key="1">
    <source>
        <dbReference type="ARBA" id="ARBA00022679"/>
    </source>
</evidence>
<dbReference type="OrthoDB" id="2609247at2"/>
<name>A0A089N5M0_9BACL</name>
<dbReference type="Pfam" id="PF00583">
    <property type="entry name" value="Acetyltransf_1"/>
    <property type="match status" value="2"/>
</dbReference>
<dbReference type="SUPFAM" id="SSF55729">
    <property type="entry name" value="Acyl-CoA N-acyltransferases (Nat)"/>
    <property type="match status" value="2"/>
</dbReference>
<gene>
    <name evidence="4" type="ORF">PSTEL_14060</name>
</gene>
<keyword evidence="2" id="KW-0012">Acyltransferase</keyword>
<dbReference type="GO" id="GO:0016747">
    <property type="term" value="F:acyltransferase activity, transferring groups other than amino-acyl groups"/>
    <property type="evidence" value="ECO:0007669"/>
    <property type="project" value="InterPro"/>
</dbReference>
<proteinExistence type="predicted"/>
<dbReference type="PROSITE" id="PS51186">
    <property type="entry name" value="GNAT"/>
    <property type="match status" value="2"/>
</dbReference>
<dbReference type="RefSeq" id="WP_038696028.1">
    <property type="nucleotide sequence ID" value="NZ_CP009286.1"/>
</dbReference>
<dbReference type="EMBL" id="CP009286">
    <property type="protein sequence ID" value="AIQ64049.1"/>
    <property type="molecule type" value="Genomic_DNA"/>
</dbReference>